<dbReference type="Proteomes" id="UP000176863">
    <property type="component" value="Unassembled WGS sequence"/>
</dbReference>
<dbReference type="GO" id="GO:0050897">
    <property type="term" value="F:cobalt ion binding"/>
    <property type="evidence" value="ECO:0007669"/>
    <property type="project" value="TreeGrafter"/>
</dbReference>
<evidence type="ECO:0000256" key="5">
    <source>
        <dbReference type="ARBA" id="ARBA00022692"/>
    </source>
</evidence>
<dbReference type="SUPFAM" id="SSF144083">
    <property type="entry name" value="Magnesium transport protein CorA, transmembrane region"/>
    <property type="match status" value="1"/>
</dbReference>
<accession>A0A1F6CXX4</accession>
<evidence type="ECO:0000256" key="8">
    <source>
        <dbReference type="SAM" id="Phobius"/>
    </source>
</evidence>
<proteinExistence type="inferred from homology"/>
<dbReference type="InterPro" id="IPR045861">
    <property type="entry name" value="CorA_cytoplasmic_dom"/>
</dbReference>
<dbReference type="Gene3D" id="3.30.460.20">
    <property type="entry name" value="CorA soluble domain-like"/>
    <property type="match status" value="1"/>
</dbReference>
<sequence length="303" mass="35442">MHSRYEHNGLVWIDLESPSRDEVRDIMDQFAIAPLIAEELLLPSIKPRAEFYERYIYLVLHFPALRHSHKTREQEIDFVVGRNFLVTTHYDTIDPLHKFSKVLEVNSVLDKSNLGDHAGYMFFYMLKKLYQAVEHEVEYVRHDLSAVEEHIFSGHEVAMVAALSASARDLLSLRQRIEPHREVLREFEAGGAQFFGEDFKPYLRALSDEYYRVHNHVMRETESLHELRETNNSLLTTKQNETMRILTIMALLTFPLALFVAIFDINAKHNPIIGLPYDFWIIVGAVLGAGAIMLWYFRHKKWL</sequence>
<dbReference type="Gene3D" id="1.20.58.340">
    <property type="entry name" value="Magnesium transport protein CorA, transmembrane region"/>
    <property type="match status" value="2"/>
</dbReference>
<evidence type="ECO:0000313" key="10">
    <source>
        <dbReference type="Proteomes" id="UP000176863"/>
    </source>
</evidence>
<evidence type="ECO:0000256" key="3">
    <source>
        <dbReference type="ARBA" id="ARBA00022448"/>
    </source>
</evidence>
<dbReference type="AlphaFoldDB" id="A0A1F6CXX4"/>
<dbReference type="PANTHER" id="PTHR46494:SF1">
    <property type="entry name" value="CORA FAMILY METAL ION TRANSPORTER (EUROFUNG)"/>
    <property type="match status" value="1"/>
</dbReference>
<dbReference type="PANTHER" id="PTHR46494">
    <property type="entry name" value="CORA FAMILY METAL ION TRANSPORTER (EUROFUNG)"/>
    <property type="match status" value="1"/>
</dbReference>
<gene>
    <name evidence="9" type="ORF">A2851_03330</name>
</gene>
<comment type="caution">
    <text evidence="9">The sequence shown here is derived from an EMBL/GenBank/DDBJ whole genome shotgun (WGS) entry which is preliminary data.</text>
</comment>
<dbReference type="InterPro" id="IPR002523">
    <property type="entry name" value="MgTranspt_CorA/ZnTranspt_ZntB"/>
</dbReference>
<dbReference type="SUPFAM" id="SSF143865">
    <property type="entry name" value="CorA soluble domain-like"/>
    <property type="match status" value="1"/>
</dbReference>
<keyword evidence="5 8" id="KW-0812">Transmembrane</keyword>
<keyword evidence="4" id="KW-1003">Cell membrane</keyword>
<comment type="similarity">
    <text evidence="2">Belongs to the CorA metal ion transporter (MIT) (TC 1.A.35) family.</text>
</comment>
<evidence type="ECO:0000313" key="9">
    <source>
        <dbReference type="EMBL" id="OGG53910.1"/>
    </source>
</evidence>
<comment type="subcellular location">
    <subcellularLocation>
        <location evidence="1">Cell membrane</location>
        <topology evidence="1">Multi-pass membrane protein</topology>
    </subcellularLocation>
</comment>
<dbReference type="GO" id="GO:0000287">
    <property type="term" value="F:magnesium ion binding"/>
    <property type="evidence" value="ECO:0007669"/>
    <property type="project" value="TreeGrafter"/>
</dbReference>
<evidence type="ECO:0000256" key="7">
    <source>
        <dbReference type="ARBA" id="ARBA00023136"/>
    </source>
</evidence>
<evidence type="ECO:0000256" key="6">
    <source>
        <dbReference type="ARBA" id="ARBA00022989"/>
    </source>
</evidence>
<dbReference type="GO" id="GO:0005886">
    <property type="term" value="C:plasma membrane"/>
    <property type="evidence" value="ECO:0007669"/>
    <property type="project" value="UniProtKB-SubCell"/>
</dbReference>
<protein>
    <recommendedName>
        <fullName evidence="11">Magnesium transport protein CorA</fullName>
    </recommendedName>
</protein>
<name>A0A1F6CXX4_9BACT</name>
<organism evidence="9 10">
    <name type="scientific">Candidatus Kaiserbacteria bacterium RIFCSPHIGHO2_01_FULL_53_29</name>
    <dbReference type="NCBI Taxonomy" id="1798480"/>
    <lineage>
        <taxon>Bacteria</taxon>
        <taxon>Candidatus Kaiseribacteriota</taxon>
    </lineage>
</organism>
<dbReference type="InterPro" id="IPR045863">
    <property type="entry name" value="CorA_TM1_TM2"/>
</dbReference>
<keyword evidence="3" id="KW-0813">Transport</keyword>
<feature type="transmembrane region" description="Helical" evidence="8">
    <location>
        <begin position="245"/>
        <end position="267"/>
    </location>
</feature>
<dbReference type="GO" id="GO:0015087">
    <property type="term" value="F:cobalt ion transmembrane transporter activity"/>
    <property type="evidence" value="ECO:0007669"/>
    <property type="project" value="TreeGrafter"/>
</dbReference>
<dbReference type="EMBL" id="MFKT01000007">
    <property type="protein sequence ID" value="OGG53910.1"/>
    <property type="molecule type" value="Genomic_DNA"/>
</dbReference>
<reference evidence="9 10" key="1">
    <citation type="journal article" date="2016" name="Nat. Commun.">
        <title>Thousands of microbial genomes shed light on interconnected biogeochemical processes in an aquifer system.</title>
        <authorList>
            <person name="Anantharaman K."/>
            <person name="Brown C.T."/>
            <person name="Hug L.A."/>
            <person name="Sharon I."/>
            <person name="Castelle C.J."/>
            <person name="Probst A.J."/>
            <person name="Thomas B.C."/>
            <person name="Singh A."/>
            <person name="Wilkins M.J."/>
            <person name="Karaoz U."/>
            <person name="Brodie E.L."/>
            <person name="Williams K.H."/>
            <person name="Hubbard S.S."/>
            <person name="Banfield J.F."/>
        </authorList>
    </citation>
    <scope>NUCLEOTIDE SEQUENCE [LARGE SCALE GENOMIC DNA]</scope>
</reference>
<evidence type="ECO:0000256" key="1">
    <source>
        <dbReference type="ARBA" id="ARBA00004651"/>
    </source>
</evidence>
<dbReference type="STRING" id="1798480.A2851_03330"/>
<evidence type="ECO:0008006" key="11">
    <source>
        <dbReference type="Google" id="ProtNLM"/>
    </source>
</evidence>
<dbReference type="Pfam" id="PF01544">
    <property type="entry name" value="CorA"/>
    <property type="match status" value="1"/>
</dbReference>
<evidence type="ECO:0000256" key="4">
    <source>
        <dbReference type="ARBA" id="ARBA00022475"/>
    </source>
</evidence>
<keyword evidence="7 8" id="KW-0472">Membrane</keyword>
<evidence type="ECO:0000256" key="2">
    <source>
        <dbReference type="ARBA" id="ARBA00009765"/>
    </source>
</evidence>
<dbReference type="GO" id="GO:0015095">
    <property type="term" value="F:magnesium ion transmembrane transporter activity"/>
    <property type="evidence" value="ECO:0007669"/>
    <property type="project" value="TreeGrafter"/>
</dbReference>
<feature type="transmembrane region" description="Helical" evidence="8">
    <location>
        <begin position="279"/>
        <end position="297"/>
    </location>
</feature>
<keyword evidence="6 8" id="KW-1133">Transmembrane helix</keyword>